<dbReference type="InterPro" id="IPR025157">
    <property type="entry name" value="Hemagglutinin_rpt"/>
</dbReference>
<evidence type="ECO:0000259" key="3">
    <source>
        <dbReference type="SMART" id="SM00912"/>
    </source>
</evidence>
<dbReference type="NCBIfam" id="TIGR01901">
    <property type="entry name" value="adhes_NPXG"/>
    <property type="match status" value="1"/>
</dbReference>
<dbReference type="InterPro" id="IPR011050">
    <property type="entry name" value="Pectin_lyase_fold/virulence"/>
</dbReference>
<organism evidence="4 5">
    <name type="scientific">Conchiformibius steedae DSM 2580</name>
    <dbReference type="NCBI Taxonomy" id="1121352"/>
    <lineage>
        <taxon>Bacteria</taxon>
        <taxon>Pseudomonadati</taxon>
        <taxon>Pseudomonadota</taxon>
        <taxon>Betaproteobacteria</taxon>
        <taxon>Neisseriales</taxon>
        <taxon>Neisseriaceae</taxon>
        <taxon>Conchiformibius</taxon>
    </lineage>
</organism>
<proteinExistence type="predicted"/>
<evidence type="ECO:0000256" key="2">
    <source>
        <dbReference type="SAM" id="SignalP"/>
    </source>
</evidence>
<evidence type="ECO:0000313" key="4">
    <source>
        <dbReference type="EMBL" id="URD67778.1"/>
    </source>
</evidence>
<feature type="compositionally biased region" description="Pro residues" evidence="1">
    <location>
        <begin position="1451"/>
        <end position="1488"/>
    </location>
</feature>
<gene>
    <name evidence="4" type="ORF">LNQ82_01045</name>
</gene>
<feature type="signal peptide" evidence="2">
    <location>
        <begin position="1"/>
        <end position="31"/>
    </location>
</feature>
<evidence type="ECO:0000256" key="1">
    <source>
        <dbReference type="SAM" id="MobiDB-lite"/>
    </source>
</evidence>
<dbReference type="InterPro" id="IPR008638">
    <property type="entry name" value="FhaB/CdiA-like_TPS"/>
</dbReference>
<reference evidence="4" key="1">
    <citation type="submission" date="2022-05" db="EMBL/GenBank/DDBJ databases">
        <title>Alysiella filiformis genome sequencing.</title>
        <authorList>
            <person name="Viehboeck T."/>
        </authorList>
    </citation>
    <scope>NUCLEOTIDE SEQUENCE</scope>
    <source>
        <strain evidence="4">DSM 2580</strain>
    </source>
</reference>
<dbReference type="Pfam" id="PF05860">
    <property type="entry name" value="TPS"/>
    <property type="match status" value="1"/>
</dbReference>
<dbReference type="Proteomes" id="UP001056819">
    <property type="component" value="Chromosome"/>
</dbReference>
<feature type="compositionally biased region" description="Pro residues" evidence="1">
    <location>
        <begin position="1412"/>
        <end position="1424"/>
    </location>
</feature>
<sequence>MMQTHNLKLSSSGKLLVSLSLAYMGVSGAMAANIEAANGNTAVSQQNGVDIVNIAKPNAQGLSHNEFNKFNVGKAGAVLNNAQRAGRSELAGELGANANLRDQAAKVILNEVVSKNPSLILGKQEVFGMAADYVLANPNGISVKDGGFINTNRAALVVGKPEVKGGRLESLGVGGNTAAKLEVQGQLKGANVLDLVAPKVVVAANADVQAADAINMVSGSSKVALNQDGTVSAQAVKTEAAAEAAPAAAKPATVTRTRTVTKMVKETHRVRGRNVTRYVPKKVVETYTVPAPAAAPAPKKAAAPAPVLDGQVFGSMRAGSIRIHATNEKGTQELRGTIAAEKELKTDIAGKLDVRAAKLSGENVVLKAKDTNIDGVVSSKTDYNTQESGTGRMVAAYRHAENGVKYQNSKNSTSQSFEGSSISAKNGLSLENSGNINIKGATINAGSLNVEAASLTTGGERTTNRKNSTSNKSKALWMNNTVTSDTEETLHATKIKVNETADVKVKGKVDLKATKLNVGKTLSLKGEQGIKLQGEVTRDLHSTSVNFKNETKVENVNNRKLKTGHSRKNFDLQTLHATEIEAGGDVIFQSQQNLETAGAKVKATGNLLTDVNKVHLDTVSTIEKSVVDDKLRFFGGADEGLNDLTDQTLHGSSLIAGKQVLLNSKKGVTVRGSAVKGGSEGAIVNAGAGKANITHVNATDLLVNRKRIGTIFNITKSLNASKNSEQTAVGATLNSDANLVVKSEKEINVLGSKILAARDIELKPATGNVNIAAAKTNSQRETETFGIKPFARANGDKGNLLNASGKVGVGLSFEKGKTNSQLTQHAGSNVQAGGTLSVASEKDVNVHGSTIGAKGGVDVKAQNINITAAKDVNTTVSNQRVTEIGIGASVSANNGTPKATLSAGINSGKTVTDSKATTAKVSGVNSDGNVYLVASNNIKHEGTNVKVGGDLNQTAKNITNAAAVNTVDTTTVEHKGGINVEVGASVNKALSAKATVGGSGGKTVSNTTVANGGNVQAGGNVNLIAENKVSDVGTKYNANGTLNIAAKDYVNEAAVSTAKHVSNKGGAELSVGASTTDFATINVSVGGKVNYNHEKGNATQATKGTLNANNVVVNAGNKATIAADVTAKNDVNINAANGVTFTEAKDTVNNVSGGFELGGSVGVKVVPAAGVVVPNSVGVNANVNYGKKDYSKATGANVQAGNDITVDGGKKVELQGTNVAAKHNVSIKGNQVVSNSALTTNNEVALGVGANVALGLGDNADPIKSFDVGVDVDVKRDKEHTHAINNIQGGNEVSIAGNFQGAGVSLTGTDVAGNKVKITNENPNGTVSMTGVNSSFSSLTVGAGVNVGGELEIEKWTEREIRTWLNRCGYPQVSVTDKEMIRKIWNLHGGGRFYIDNKVGGGGGGGKITYTPPTPDPKPIPPSTPEESKPNKPVPPTVPEEPVVPSLPEEPVVPPQPEEPVVPPQPEEPVVPEQPQPPVVEEPQPQPAPAEEDVLDL</sequence>
<feature type="region of interest" description="Disordered" evidence="1">
    <location>
        <begin position="1397"/>
        <end position="1497"/>
    </location>
</feature>
<dbReference type="Pfam" id="PF13332">
    <property type="entry name" value="Fil_haemagg_2"/>
    <property type="match status" value="4"/>
</dbReference>
<feature type="chain" id="PRO_5042119231" evidence="2">
    <location>
        <begin position="32"/>
        <end position="1497"/>
    </location>
</feature>
<dbReference type="SMART" id="SM00912">
    <property type="entry name" value="Haemagg_act"/>
    <property type="match status" value="1"/>
</dbReference>
<dbReference type="RefSeq" id="WP_034333103.1">
    <property type="nucleotide sequence ID" value="NZ_CP097501.1"/>
</dbReference>
<dbReference type="GO" id="GO:0003824">
    <property type="term" value="F:catalytic activity"/>
    <property type="evidence" value="ECO:0007669"/>
    <property type="project" value="UniProtKB-ARBA"/>
</dbReference>
<dbReference type="Gene3D" id="2.160.20.10">
    <property type="entry name" value="Single-stranded right-handed beta-helix, Pectin lyase-like"/>
    <property type="match status" value="1"/>
</dbReference>
<dbReference type="InterPro" id="IPR012334">
    <property type="entry name" value="Pectin_lyas_fold"/>
</dbReference>
<dbReference type="EMBL" id="CP097501">
    <property type="protein sequence ID" value="URD67778.1"/>
    <property type="molecule type" value="Genomic_DNA"/>
</dbReference>
<dbReference type="SUPFAM" id="SSF51126">
    <property type="entry name" value="Pectin lyase-like"/>
    <property type="match status" value="1"/>
</dbReference>
<name>A0AAE9KZF0_9NEIS</name>
<feature type="compositionally biased region" description="Low complexity" evidence="1">
    <location>
        <begin position="1440"/>
        <end position="1450"/>
    </location>
</feature>
<keyword evidence="2" id="KW-0732">Signal</keyword>
<feature type="domain" description="Filamentous haemagglutinin FhaB/tRNA nuclease CdiA-like TPS" evidence="3">
    <location>
        <begin position="46"/>
        <end position="166"/>
    </location>
</feature>
<protein>
    <submittedName>
        <fullName evidence="4">Hemagglutinin repeat-containing protein</fullName>
    </submittedName>
</protein>
<accession>A0AAE9KZF0</accession>
<evidence type="ECO:0000313" key="5">
    <source>
        <dbReference type="Proteomes" id="UP001056819"/>
    </source>
</evidence>